<evidence type="ECO:0000259" key="12">
    <source>
        <dbReference type="PROSITE" id="PS50106"/>
    </source>
</evidence>
<sequence length="370" mass="39824">MISTIIIFVGVLSLLVFVHEFGHFIAARRAGVRVDEFGFGFPPRLFGVKRGDTIYSINWIPLGGFVKIKGEAGEDKNQPDSFAGKKIWVRSAIISAGVAMNFVLAAFLLSVGYGVGVPQVLDDLSPSARVRDRAVQIVSILKGSPAEEAGIEAGDTVGQVNGEVLAGYQEVQERIRASEGRPVRLSIIRGNQTVERVATPRVLPETGKPGIGVGLVETGIVSYPWYLAPVKGVETTVFFAKEVFIAFGNLIRNLVLERRVAIDISGPVGIAVLTGQVARLGFIYLLQFTALLSVNLAIINIFPFPALDGGRLLFLLIEKGRGRPVAARIEGLIHQVGFALLLTLVALVTYRDLARFGGTIGTAFRRLFGG</sequence>
<dbReference type="NCBIfam" id="TIGR00054">
    <property type="entry name" value="RIP metalloprotease RseP"/>
    <property type="match status" value="1"/>
</dbReference>
<keyword evidence="8 11" id="KW-1133">Transmembrane helix</keyword>
<dbReference type="EMBL" id="MGEG01000025">
    <property type="protein sequence ID" value="OGL78900.1"/>
    <property type="molecule type" value="Genomic_DNA"/>
</dbReference>
<evidence type="ECO:0000256" key="9">
    <source>
        <dbReference type="ARBA" id="ARBA00023049"/>
    </source>
</evidence>
<dbReference type="Pfam" id="PF02163">
    <property type="entry name" value="Peptidase_M50"/>
    <property type="match status" value="1"/>
</dbReference>
<dbReference type="InterPro" id="IPR001478">
    <property type="entry name" value="PDZ"/>
</dbReference>
<feature type="domain" description="PDZ" evidence="12">
    <location>
        <begin position="113"/>
        <end position="178"/>
    </location>
</feature>
<evidence type="ECO:0000256" key="7">
    <source>
        <dbReference type="ARBA" id="ARBA00022833"/>
    </source>
</evidence>
<dbReference type="GO" id="GO:0046872">
    <property type="term" value="F:metal ion binding"/>
    <property type="evidence" value="ECO:0007669"/>
    <property type="project" value="UniProtKB-KW"/>
</dbReference>
<reference evidence="13 14" key="1">
    <citation type="journal article" date="2016" name="Nat. Commun.">
        <title>Thousands of microbial genomes shed light on interconnected biogeochemical processes in an aquifer system.</title>
        <authorList>
            <person name="Anantharaman K."/>
            <person name="Brown C.T."/>
            <person name="Hug L.A."/>
            <person name="Sharon I."/>
            <person name="Castelle C.J."/>
            <person name="Probst A.J."/>
            <person name="Thomas B.C."/>
            <person name="Singh A."/>
            <person name="Wilkins M.J."/>
            <person name="Karaoz U."/>
            <person name="Brodie E.L."/>
            <person name="Williams K.H."/>
            <person name="Hubbard S.S."/>
            <person name="Banfield J.F."/>
        </authorList>
    </citation>
    <scope>NUCLEOTIDE SEQUENCE [LARGE SCALE GENOMIC DNA]</scope>
</reference>
<comment type="cofactor">
    <cofactor evidence="1 11">
        <name>Zn(2+)</name>
        <dbReference type="ChEBI" id="CHEBI:29105"/>
    </cofactor>
</comment>
<evidence type="ECO:0000256" key="11">
    <source>
        <dbReference type="RuleBase" id="RU362031"/>
    </source>
</evidence>
<accession>A0A1F7UKT3</accession>
<feature type="transmembrane region" description="Helical" evidence="11">
    <location>
        <begin position="87"/>
        <end position="109"/>
    </location>
</feature>
<keyword evidence="7 11" id="KW-0862">Zinc</keyword>
<dbReference type="PROSITE" id="PS50106">
    <property type="entry name" value="PDZ"/>
    <property type="match status" value="1"/>
</dbReference>
<dbReference type="Pfam" id="PF17820">
    <property type="entry name" value="PDZ_6"/>
    <property type="match status" value="1"/>
</dbReference>
<keyword evidence="4 13" id="KW-0645">Protease</keyword>
<comment type="subcellular location">
    <subcellularLocation>
        <location evidence="2">Membrane</location>
        <topology evidence="2">Multi-pass membrane protein</topology>
    </subcellularLocation>
</comment>
<feature type="transmembrane region" description="Helical" evidence="11">
    <location>
        <begin position="332"/>
        <end position="350"/>
    </location>
</feature>
<evidence type="ECO:0000256" key="1">
    <source>
        <dbReference type="ARBA" id="ARBA00001947"/>
    </source>
</evidence>
<protein>
    <recommendedName>
        <fullName evidence="11">Zinc metalloprotease</fullName>
        <ecNumber evidence="11">3.4.24.-</ecNumber>
    </recommendedName>
</protein>
<dbReference type="InterPro" id="IPR008915">
    <property type="entry name" value="Peptidase_M50"/>
</dbReference>
<keyword evidence="11" id="KW-0479">Metal-binding</keyword>
<keyword evidence="10 11" id="KW-0472">Membrane</keyword>
<evidence type="ECO:0000256" key="10">
    <source>
        <dbReference type="ARBA" id="ARBA00023136"/>
    </source>
</evidence>
<gene>
    <name evidence="13" type="ORF">A3F28_02225</name>
</gene>
<dbReference type="GO" id="GO:0006508">
    <property type="term" value="P:proteolysis"/>
    <property type="evidence" value="ECO:0007669"/>
    <property type="project" value="UniProtKB-KW"/>
</dbReference>
<dbReference type="Proteomes" id="UP000176598">
    <property type="component" value="Unassembled WGS sequence"/>
</dbReference>
<dbReference type="SUPFAM" id="SSF50156">
    <property type="entry name" value="PDZ domain-like"/>
    <property type="match status" value="1"/>
</dbReference>
<proteinExistence type="inferred from homology"/>
<evidence type="ECO:0000256" key="2">
    <source>
        <dbReference type="ARBA" id="ARBA00004141"/>
    </source>
</evidence>
<evidence type="ECO:0000256" key="4">
    <source>
        <dbReference type="ARBA" id="ARBA00022670"/>
    </source>
</evidence>
<keyword evidence="6 11" id="KW-0378">Hydrolase</keyword>
<dbReference type="Gene3D" id="2.30.42.10">
    <property type="match status" value="1"/>
</dbReference>
<keyword evidence="5 11" id="KW-0812">Transmembrane</keyword>
<dbReference type="PANTHER" id="PTHR42837">
    <property type="entry name" value="REGULATOR OF SIGMA-E PROTEASE RSEP"/>
    <property type="match status" value="1"/>
</dbReference>
<evidence type="ECO:0000313" key="13">
    <source>
        <dbReference type="EMBL" id="OGL78900.1"/>
    </source>
</evidence>
<dbReference type="GO" id="GO:0016020">
    <property type="term" value="C:membrane"/>
    <property type="evidence" value="ECO:0007669"/>
    <property type="project" value="UniProtKB-SubCell"/>
</dbReference>
<evidence type="ECO:0000256" key="3">
    <source>
        <dbReference type="ARBA" id="ARBA00007931"/>
    </source>
</evidence>
<feature type="transmembrane region" description="Helical" evidence="11">
    <location>
        <begin position="282"/>
        <end position="302"/>
    </location>
</feature>
<organism evidence="13 14">
    <name type="scientific">Candidatus Uhrbacteria bacterium RIFCSPHIGHO2_12_FULL_57_11</name>
    <dbReference type="NCBI Taxonomy" id="1802398"/>
    <lineage>
        <taxon>Bacteria</taxon>
        <taxon>Candidatus Uhriibacteriota</taxon>
    </lineage>
</organism>
<dbReference type="EC" id="3.4.24.-" evidence="11"/>
<dbReference type="CDD" id="cd06163">
    <property type="entry name" value="S2P-M50_PDZ_RseP-like"/>
    <property type="match status" value="1"/>
</dbReference>
<evidence type="ECO:0000256" key="6">
    <source>
        <dbReference type="ARBA" id="ARBA00022801"/>
    </source>
</evidence>
<keyword evidence="9 11" id="KW-0482">Metalloprotease</keyword>
<dbReference type="PANTHER" id="PTHR42837:SF2">
    <property type="entry name" value="MEMBRANE METALLOPROTEASE ARASP2, CHLOROPLASTIC-RELATED"/>
    <property type="match status" value="1"/>
</dbReference>
<dbReference type="GO" id="GO:0004222">
    <property type="term" value="F:metalloendopeptidase activity"/>
    <property type="evidence" value="ECO:0007669"/>
    <property type="project" value="InterPro"/>
</dbReference>
<evidence type="ECO:0000313" key="14">
    <source>
        <dbReference type="Proteomes" id="UP000176598"/>
    </source>
</evidence>
<dbReference type="InterPro" id="IPR004387">
    <property type="entry name" value="Pept_M50_Zn"/>
</dbReference>
<dbReference type="InterPro" id="IPR041489">
    <property type="entry name" value="PDZ_6"/>
</dbReference>
<comment type="similarity">
    <text evidence="3 11">Belongs to the peptidase M50B family.</text>
</comment>
<evidence type="ECO:0000256" key="8">
    <source>
        <dbReference type="ARBA" id="ARBA00022989"/>
    </source>
</evidence>
<dbReference type="AlphaFoldDB" id="A0A1F7UKT3"/>
<dbReference type="InterPro" id="IPR036034">
    <property type="entry name" value="PDZ_sf"/>
</dbReference>
<comment type="caution">
    <text evidence="13">The sequence shown here is derived from an EMBL/GenBank/DDBJ whole genome shotgun (WGS) entry which is preliminary data.</text>
</comment>
<dbReference type="SMART" id="SM00228">
    <property type="entry name" value="PDZ"/>
    <property type="match status" value="1"/>
</dbReference>
<name>A0A1F7UKT3_9BACT</name>
<evidence type="ECO:0000256" key="5">
    <source>
        <dbReference type="ARBA" id="ARBA00022692"/>
    </source>
</evidence>